<organism evidence="1">
    <name type="scientific">Culicoides sonorensis</name>
    <name type="common">Biting midge</name>
    <dbReference type="NCBI Taxonomy" id="179676"/>
    <lineage>
        <taxon>Eukaryota</taxon>
        <taxon>Metazoa</taxon>
        <taxon>Ecdysozoa</taxon>
        <taxon>Arthropoda</taxon>
        <taxon>Hexapoda</taxon>
        <taxon>Insecta</taxon>
        <taxon>Pterygota</taxon>
        <taxon>Neoptera</taxon>
        <taxon>Endopterygota</taxon>
        <taxon>Diptera</taxon>
        <taxon>Nematocera</taxon>
        <taxon>Chironomoidea</taxon>
        <taxon>Ceratopogonidae</taxon>
        <taxon>Ceratopogoninae</taxon>
        <taxon>Culicoides</taxon>
        <taxon>Monoculicoides</taxon>
    </lineage>
</organism>
<reference evidence="1" key="1">
    <citation type="submission" date="2018-07" db="EMBL/GenBank/DDBJ databases">
        <authorList>
            <person name="Quirk P.G."/>
            <person name="Krulwich T.A."/>
        </authorList>
    </citation>
    <scope>NUCLEOTIDE SEQUENCE</scope>
</reference>
<dbReference type="VEuPathDB" id="VectorBase:CSON003203"/>
<evidence type="ECO:0000313" key="1">
    <source>
        <dbReference type="EMBL" id="SSX31038.1"/>
    </source>
</evidence>
<proteinExistence type="predicted"/>
<gene>
    <name evidence="1" type="primary">CSON003203</name>
</gene>
<dbReference type="EMBL" id="UFQT01001565">
    <property type="protein sequence ID" value="SSX31038.1"/>
    <property type="molecule type" value="Genomic_DNA"/>
</dbReference>
<dbReference type="AlphaFoldDB" id="A0A336MYT2"/>
<accession>A0A336MYT2</accession>
<protein>
    <submittedName>
        <fullName evidence="1">CSON003203 protein</fullName>
    </submittedName>
</protein>
<sequence>MINLTPGDKCGPKSYPCIGDLIGRTINDTIDDVKTRRFDNQFRCRHFGAYCVENCCSGGGLEPSVGHHNEYNPRVLEKLMNFYERDLDKLALD</sequence>
<name>A0A336MYT2_CULSO</name>